<protein>
    <submittedName>
        <fullName evidence="1">Uncharacterized protein</fullName>
    </submittedName>
</protein>
<reference evidence="1 2" key="1">
    <citation type="submission" date="2019-07" db="EMBL/GenBank/DDBJ databases">
        <title>Whole genome shotgun sequence of Deinococcus cellulosilyticus NBRC 106333.</title>
        <authorList>
            <person name="Hosoyama A."/>
            <person name="Uohara A."/>
            <person name="Ohji S."/>
            <person name="Ichikawa N."/>
        </authorList>
    </citation>
    <scope>NUCLEOTIDE SEQUENCE [LARGE SCALE GENOMIC DNA]</scope>
    <source>
        <strain evidence="1 2">NBRC 106333</strain>
    </source>
</reference>
<evidence type="ECO:0000313" key="1">
    <source>
        <dbReference type="EMBL" id="GEM44847.1"/>
    </source>
</evidence>
<dbReference type="AlphaFoldDB" id="A0A511MXH2"/>
<dbReference type="Proteomes" id="UP000321306">
    <property type="component" value="Unassembled WGS sequence"/>
</dbReference>
<name>A0A511MXH2_DEIC1</name>
<comment type="caution">
    <text evidence="1">The sequence shown here is derived from an EMBL/GenBank/DDBJ whole genome shotgun (WGS) entry which is preliminary data.</text>
</comment>
<proteinExistence type="predicted"/>
<dbReference type="EMBL" id="BJXB01000002">
    <property type="protein sequence ID" value="GEM44847.1"/>
    <property type="molecule type" value="Genomic_DNA"/>
</dbReference>
<dbReference type="RefSeq" id="WP_146881996.1">
    <property type="nucleotide sequence ID" value="NZ_BJXB01000002.1"/>
</dbReference>
<keyword evidence="2" id="KW-1185">Reference proteome</keyword>
<evidence type="ECO:0000313" key="2">
    <source>
        <dbReference type="Proteomes" id="UP000321306"/>
    </source>
</evidence>
<gene>
    <name evidence="1" type="ORF">DC3_04820</name>
</gene>
<sequence>MIEFPILIAQDSIRYSLFGTEISTSLDHISIGWHHLEGYQFEYLIPVQTSVGEIALRFKVWTLQGISHFKYVLYRNEEMLYEDHQVEGGKIEKYNQDFYFKCCATCKWGGKFLVSAEGYFCFEKTAEDRQTLLDAPKYPYTWEVRENMPSLLATHSCHQFELRPGHPAMSVLEQE</sequence>
<organism evidence="1 2">
    <name type="scientific">Deinococcus cellulosilyticus (strain DSM 18568 / NBRC 106333 / KACC 11606 / 5516J-15)</name>
    <dbReference type="NCBI Taxonomy" id="1223518"/>
    <lineage>
        <taxon>Bacteria</taxon>
        <taxon>Thermotogati</taxon>
        <taxon>Deinococcota</taxon>
        <taxon>Deinococci</taxon>
        <taxon>Deinococcales</taxon>
        <taxon>Deinococcaceae</taxon>
        <taxon>Deinococcus</taxon>
    </lineage>
</organism>
<accession>A0A511MXH2</accession>